<evidence type="ECO:0000313" key="1">
    <source>
        <dbReference type="EMBL" id="AZB26462.1"/>
    </source>
</evidence>
<evidence type="ECO:0000313" key="2">
    <source>
        <dbReference type="Proteomes" id="UP000271193"/>
    </source>
</evidence>
<proteinExistence type="predicted"/>
<dbReference type="Proteomes" id="UP000271193">
    <property type="component" value="Chromosome"/>
</dbReference>
<evidence type="ECO:0008006" key="3">
    <source>
        <dbReference type="Google" id="ProtNLM"/>
    </source>
</evidence>
<accession>A0A3G6TB28</accession>
<dbReference type="GeneID" id="99066830"/>
<dbReference type="KEGG" id="cben:EG339_18655"/>
<dbReference type="PROSITE" id="PS51257">
    <property type="entry name" value="PROKAR_LIPOPROTEIN"/>
    <property type="match status" value="1"/>
</dbReference>
<sequence>MKKILFAAAFALSLLSCRENKPQKQPAIENAVDNAESSISSIAKSGYSRGGNLVQNIYDELLKNDKALQDLDKRITDINSETNTVISEYTNIIDKSENYYHDAKNLSGSITDSATKNEIEKEIQNSADKYNLKNQAIRDLIKKTKANQSKIYDQYTIFKIRKTLPEIEKYQNAHPLKTDNLDQFIKKQNQLLEELKKLK</sequence>
<dbReference type="EMBL" id="CP033932">
    <property type="protein sequence ID" value="AZB26462.1"/>
    <property type="molecule type" value="Genomic_DNA"/>
</dbReference>
<dbReference type="RefSeq" id="WP_123871392.1">
    <property type="nucleotide sequence ID" value="NZ_CP033931.1"/>
</dbReference>
<dbReference type="AlphaFoldDB" id="A0A3G6TB28"/>
<name>A0A3G6TB28_9FLAO</name>
<gene>
    <name evidence="1" type="ORF">EG339_18655</name>
</gene>
<keyword evidence="2" id="KW-1185">Reference proteome</keyword>
<protein>
    <recommendedName>
        <fullName evidence="3">Lipoprotein</fullName>
    </recommendedName>
</protein>
<organism evidence="1 2">
    <name type="scientific">Chryseobacterium bernardetii</name>
    <dbReference type="NCBI Taxonomy" id="1241978"/>
    <lineage>
        <taxon>Bacteria</taxon>
        <taxon>Pseudomonadati</taxon>
        <taxon>Bacteroidota</taxon>
        <taxon>Flavobacteriia</taxon>
        <taxon>Flavobacteriales</taxon>
        <taxon>Weeksellaceae</taxon>
        <taxon>Chryseobacterium group</taxon>
        <taxon>Chryseobacterium</taxon>
    </lineage>
</organism>
<dbReference type="OrthoDB" id="706486at2"/>
<reference evidence="2" key="1">
    <citation type="submission" date="2018-11" db="EMBL/GenBank/DDBJ databases">
        <title>Proposal to divide the Flavobacteriaceae and reorganize its genera based on Amino Acid Identity values calculated from whole genome sequences.</title>
        <authorList>
            <person name="Nicholson A.C."/>
            <person name="Gulvik C.A."/>
            <person name="Whitney A.M."/>
            <person name="Humrighouse B.W."/>
            <person name="Bell M."/>
            <person name="Holmes B."/>
            <person name="Steigerwalt A.G."/>
            <person name="Villarma A."/>
            <person name="Sheth M."/>
            <person name="Batra D."/>
            <person name="Pryor J."/>
            <person name="Bernardet J.-F."/>
            <person name="Hugo C."/>
            <person name="Kampfer P."/>
            <person name="Newman J."/>
            <person name="McQuiston J.R."/>
        </authorList>
    </citation>
    <scope>NUCLEOTIDE SEQUENCE [LARGE SCALE GENOMIC DNA]</scope>
    <source>
        <strain evidence="2">G0229</strain>
    </source>
</reference>